<evidence type="ECO:0000256" key="6">
    <source>
        <dbReference type="ARBA" id="ARBA00022801"/>
    </source>
</evidence>
<dbReference type="Pfam" id="PF02163">
    <property type="entry name" value="Peptidase_M50"/>
    <property type="match status" value="1"/>
</dbReference>
<comment type="similarity">
    <text evidence="3">Belongs to the peptidase M50B family.</text>
</comment>
<evidence type="ECO:0000256" key="1">
    <source>
        <dbReference type="ARBA" id="ARBA00001947"/>
    </source>
</evidence>
<keyword evidence="7" id="KW-0862">Zinc</keyword>
<evidence type="ECO:0000256" key="5">
    <source>
        <dbReference type="ARBA" id="ARBA00022692"/>
    </source>
</evidence>
<dbReference type="EMBL" id="LQXD01000152">
    <property type="protein sequence ID" value="OIJ09548.1"/>
    <property type="molecule type" value="Genomic_DNA"/>
</dbReference>
<reference evidence="14 15" key="2">
    <citation type="journal article" date="2017" name="Genome Announc.">
        <title>Draft Genome Sequences of Four Alkaliphilic Bacteria Belonging to the Anaerobacillus Genus.</title>
        <authorList>
            <person name="Bassil N.M."/>
            <person name="Lloyd J.R."/>
        </authorList>
    </citation>
    <scope>NUCLEOTIDE SEQUENCE [LARGE SCALE GENOMIC DNA]</scope>
    <source>
        <strain evidence="14 15">NB2006</strain>
    </source>
</reference>
<keyword evidence="6" id="KW-0378">Hydrolase</keyword>
<evidence type="ECO:0000256" key="7">
    <source>
        <dbReference type="ARBA" id="ARBA00022833"/>
    </source>
</evidence>
<organism evidence="13 15">
    <name type="scientific">Anaerobacillus isosaccharinicus</name>
    <dbReference type="NCBI Taxonomy" id="1532552"/>
    <lineage>
        <taxon>Bacteria</taxon>
        <taxon>Bacillati</taxon>
        <taxon>Bacillota</taxon>
        <taxon>Bacilli</taxon>
        <taxon>Bacillales</taxon>
        <taxon>Bacillaceae</taxon>
        <taxon>Anaerobacillus</taxon>
    </lineage>
</organism>
<evidence type="ECO:0000313" key="15">
    <source>
        <dbReference type="Proteomes" id="UP000180175"/>
    </source>
</evidence>
<keyword evidence="4 14" id="KW-0645">Protease</keyword>
<dbReference type="InterPro" id="IPR004387">
    <property type="entry name" value="Pept_M50_Zn"/>
</dbReference>
<accession>A0A1S2LAM3</accession>
<evidence type="ECO:0000256" key="4">
    <source>
        <dbReference type="ARBA" id="ARBA00022670"/>
    </source>
</evidence>
<dbReference type="GO" id="GO:0006508">
    <property type="term" value="P:proteolysis"/>
    <property type="evidence" value="ECO:0007669"/>
    <property type="project" value="UniProtKB-KW"/>
</dbReference>
<dbReference type="InterPro" id="IPR008915">
    <property type="entry name" value="Peptidase_M50"/>
</dbReference>
<dbReference type="GO" id="GO:0004222">
    <property type="term" value="F:metalloendopeptidase activity"/>
    <property type="evidence" value="ECO:0007669"/>
    <property type="project" value="InterPro"/>
</dbReference>
<reference evidence="14" key="4">
    <citation type="submission" date="2020-10" db="EMBL/GenBank/DDBJ databases">
        <authorList>
            <person name="Bassil N.M."/>
            <person name="Lloyd J.R."/>
        </authorList>
    </citation>
    <scope>NUCLEOTIDE SEQUENCE</scope>
    <source>
        <strain evidence="14">NB2006</strain>
    </source>
</reference>
<comment type="subcellular location">
    <subcellularLocation>
        <location evidence="2">Membrane</location>
        <topology evidence="2">Multi-pass membrane protein</topology>
    </subcellularLocation>
</comment>
<dbReference type="RefSeq" id="WP_071318288.1">
    <property type="nucleotide sequence ID" value="NZ_CP063356.2"/>
</dbReference>
<keyword evidence="15" id="KW-1185">Reference proteome</keyword>
<keyword evidence="10 11" id="KW-0472">Membrane</keyword>
<feature type="transmembrane region" description="Helical" evidence="11">
    <location>
        <begin position="154"/>
        <end position="177"/>
    </location>
</feature>
<dbReference type="GO" id="GO:0016020">
    <property type="term" value="C:membrane"/>
    <property type="evidence" value="ECO:0007669"/>
    <property type="project" value="UniProtKB-SubCell"/>
</dbReference>
<keyword evidence="5 11" id="KW-0812">Transmembrane</keyword>
<dbReference type="Proteomes" id="UP000180175">
    <property type="component" value="Chromosome"/>
</dbReference>
<sequence length="287" mass="32622">MENTLILFAFALLVSVVIHEFGHFVAFRLFGGRVEEFAIGFGPSLLQKKIGKSTFSLRLFPLGGYVQPNGKDFRRYNYYKKMIFFSAGIFMNFVLYFVSFGFASISHGKSFINGLVVAMDGLIYIVSNIGELFRSLRIDLLFSSQGSIESQMQIVHGFGSSVDFWMMIAVINITLIFINSLPFPSLDGGRIVVTSVEHLLLKVGVAKEKIEKVTNPLYYFSWVLLMALIGLQIISANTFQFIEDTKYLGESYGMNNLEIFLWTSLCIVFFINIYIFISNRFTKMKRA</sequence>
<evidence type="ECO:0000259" key="12">
    <source>
        <dbReference type="Pfam" id="PF02163"/>
    </source>
</evidence>
<evidence type="ECO:0000256" key="3">
    <source>
        <dbReference type="ARBA" id="ARBA00007931"/>
    </source>
</evidence>
<evidence type="ECO:0000256" key="8">
    <source>
        <dbReference type="ARBA" id="ARBA00022989"/>
    </source>
</evidence>
<feature type="transmembrane region" description="Helical" evidence="11">
    <location>
        <begin position="217"/>
        <end position="239"/>
    </location>
</feature>
<feature type="domain" description="Peptidase M50" evidence="12">
    <location>
        <begin position="8"/>
        <end position="202"/>
    </location>
</feature>
<feature type="transmembrane region" description="Helical" evidence="11">
    <location>
        <begin position="259"/>
        <end position="277"/>
    </location>
</feature>
<dbReference type="AlphaFoldDB" id="A0A1S2LAM3"/>
<evidence type="ECO:0000313" key="13">
    <source>
        <dbReference type="EMBL" id="OIJ09548.1"/>
    </source>
</evidence>
<keyword evidence="8 11" id="KW-1133">Transmembrane helix</keyword>
<protein>
    <submittedName>
        <fullName evidence="14">Site-2 protease family protein</fullName>
    </submittedName>
</protein>
<proteinExistence type="inferred from homology"/>
<comment type="cofactor">
    <cofactor evidence="1">
        <name>Zn(2+)</name>
        <dbReference type="ChEBI" id="CHEBI:29105"/>
    </cofactor>
</comment>
<dbReference type="PANTHER" id="PTHR42837">
    <property type="entry name" value="REGULATOR OF SIGMA-E PROTEASE RSEP"/>
    <property type="match status" value="1"/>
</dbReference>
<feature type="transmembrane region" description="Helical" evidence="11">
    <location>
        <begin position="83"/>
        <end position="105"/>
    </location>
</feature>
<feature type="transmembrane region" description="Helical" evidence="11">
    <location>
        <begin position="6"/>
        <end position="27"/>
    </location>
</feature>
<keyword evidence="9" id="KW-0482">Metalloprotease</keyword>
<evidence type="ECO:0000256" key="9">
    <source>
        <dbReference type="ARBA" id="ARBA00023049"/>
    </source>
</evidence>
<dbReference type="KEGG" id="aia:AWH56_013085"/>
<dbReference type="EMBL" id="CP063356">
    <property type="protein sequence ID" value="QOY38377.1"/>
    <property type="molecule type" value="Genomic_DNA"/>
</dbReference>
<feature type="transmembrane region" description="Helical" evidence="11">
    <location>
        <begin position="111"/>
        <end position="133"/>
    </location>
</feature>
<reference evidence="13 15" key="1">
    <citation type="submission" date="2016-10" db="EMBL/GenBank/DDBJ databases">
        <title>Draft genome sequences of four alkaliphilic bacteria belonging to the Anaerobacillus genus.</title>
        <authorList>
            <person name="Bassil N.M."/>
            <person name="Lloyd J.R."/>
        </authorList>
    </citation>
    <scope>NUCLEOTIDE SEQUENCE [LARGE SCALE GENOMIC DNA]</scope>
    <source>
        <strain evidence="13 15">NB2006</strain>
    </source>
</reference>
<evidence type="ECO:0000256" key="10">
    <source>
        <dbReference type="ARBA" id="ARBA00023136"/>
    </source>
</evidence>
<evidence type="ECO:0000256" key="11">
    <source>
        <dbReference type="SAM" id="Phobius"/>
    </source>
</evidence>
<dbReference type="OrthoDB" id="849477at2"/>
<evidence type="ECO:0000313" key="14">
    <source>
        <dbReference type="EMBL" id="QOY38377.1"/>
    </source>
</evidence>
<evidence type="ECO:0000256" key="2">
    <source>
        <dbReference type="ARBA" id="ARBA00004141"/>
    </source>
</evidence>
<gene>
    <name evidence="14" type="ORF">AWH56_013085</name>
    <name evidence="13" type="ORF">AWH56_17630</name>
</gene>
<name>A0A1S2LAM3_9BACI</name>
<dbReference type="CDD" id="cd06163">
    <property type="entry name" value="S2P-M50_PDZ_RseP-like"/>
    <property type="match status" value="1"/>
</dbReference>
<dbReference type="PANTHER" id="PTHR42837:SF2">
    <property type="entry name" value="MEMBRANE METALLOPROTEASE ARASP2, CHLOROPLASTIC-RELATED"/>
    <property type="match status" value="1"/>
</dbReference>
<reference evidence="14 15" key="3">
    <citation type="journal article" date="2019" name="Int. J. Syst. Evol. Microbiol.">
        <title>Anaerobacillus isosaccharinicus sp. nov., an alkaliphilic bacterium which degrades isosaccharinic acid.</title>
        <authorList>
            <person name="Bassil N.M."/>
            <person name="Lloyd J.R."/>
        </authorList>
    </citation>
    <scope>NUCLEOTIDE SEQUENCE [LARGE SCALE GENOMIC DNA]</scope>
    <source>
        <strain evidence="14 15">NB2006</strain>
    </source>
</reference>